<dbReference type="Gene3D" id="3.30.470.20">
    <property type="entry name" value="ATP-grasp fold, B domain"/>
    <property type="match status" value="1"/>
</dbReference>
<dbReference type="GO" id="GO:0005524">
    <property type="term" value="F:ATP binding"/>
    <property type="evidence" value="ECO:0007669"/>
    <property type="project" value="UniProtKB-KW"/>
</dbReference>
<feature type="compositionally biased region" description="Low complexity" evidence="6">
    <location>
        <begin position="1048"/>
        <end position="1062"/>
    </location>
</feature>
<feature type="compositionally biased region" description="Low complexity" evidence="6">
    <location>
        <begin position="480"/>
        <end position="490"/>
    </location>
</feature>
<evidence type="ECO:0000256" key="6">
    <source>
        <dbReference type="SAM" id="MobiDB-lite"/>
    </source>
</evidence>
<dbReference type="InterPro" id="IPR051437">
    <property type="entry name" value="TTLL_monoglycylase"/>
</dbReference>
<feature type="compositionally biased region" description="Polar residues" evidence="6">
    <location>
        <begin position="1028"/>
        <end position="1037"/>
    </location>
</feature>
<keyword evidence="2" id="KW-0963">Cytoplasm</keyword>
<evidence type="ECO:0000256" key="2">
    <source>
        <dbReference type="ARBA" id="ARBA00022490"/>
    </source>
</evidence>
<dbReference type="STRING" id="2880.D8LPR6"/>
<dbReference type="PANTHER" id="PTHR45870:SF2">
    <property type="entry name" value="TUBULIN MONOGLYCYLASE TTLL3"/>
    <property type="match status" value="1"/>
</dbReference>
<evidence type="ECO:0000313" key="7">
    <source>
        <dbReference type="EMBL" id="CBN77371.1"/>
    </source>
</evidence>
<feature type="compositionally biased region" description="Polar residues" evidence="6">
    <location>
        <begin position="885"/>
        <end position="905"/>
    </location>
</feature>
<feature type="compositionally biased region" description="Low complexity" evidence="6">
    <location>
        <begin position="875"/>
        <end position="884"/>
    </location>
</feature>
<evidence type="ECO:0000256" key="4">
    <source>
        <dbReference type="ARBA" id="ARBA00022741"/>
    </source>
</evidence>
<feature type="compositionally biased region" description="Basic and acidic residues" evidence="6">
    <location>
        <begin position="1067"/>
        <end position="1080"/>
    </location>
</feature>
<evidence type="ECO:0008006" key="9">
    <source>
        <dbReference type="Google" id="ProtNLM"/>
    </source>
</evidence>
<feature type="compositionally biased region" description="Low complexity" evidence="6">
    <location>
        <begin position="113"/>
        <end position="126"/>
    </location>
</feature>
<dbReference type="PROSITE" id="PS51221">
    <property type="entry name" value="TTL"/>
    <property type="match status" value="1"/>
</dbReference>
<evidence type="ECO:0000256" key="1">
    <source>
        <dbReference type="ARBA" id="ARBA00004496"/>
    </source>
</evidence>
<feature type="region of interest" description="Disordered" evidence="6">
    <location>
        <begin position="821"/>
        <end position="957"/>
    </location>
</feature>
<dbReference type="EMBL" id="FN649738">
    <property type="protein sequence ID" value="CBN77371.1"/>
    <property type="molecule type" value="Genomic_DNA"/>
</dbReference>
<feature type="region of interest" description="Disordered" evidence="6">
    <location>
        <begin position="997"/>
        <end position="1118"/>
    </location>
</feature>
<sequence length="1699" mass="182617">MLGEPTTLLDLMITSAGRALYGLSTWSFGSGSGGGGNGGSDSHEAAPKPSAGWNSKDGKPTPAESFSYHGANGRMKADDVDNRRGDQQQQQQQQQQRGNKRGSFRMERPGVVSTSTTSSATTATAARRNSIPRRGRFFVGANQAHTQSRDQPPERSAEMGEDEERRKRNMSNSTTTNVVDDLGPSGSITHGASGRRRGSCNGGRGAGGHQKRHQEWLDKFGEEKRMERQEEEAKAQRREAARRRTRDLLLERAKQRLLAVAAAAAGVSGAGSSATTGHDLSADEGGDGVKISTAAREASHQARGGAGQGVPTPTASCEGGAGVAVAAAAAMTMAAMSAGVPLYAQETWAARHSKVERKGNKDDVTPEERKKLEKERFERIAATRRRQKEHHKRFLAALKAKRVQEEEDRLLHERKEAEKRCNVKMWAERRLQKTQKAAGGGDTEHLSAAAVTTAPGHNKWVGGRGSSDGGDGAREGVDGEGAAATATEGVAGSGLNAIRSAHSRSENQEGEGGDAQASTTMAGTSAEELEKTARAVEGLDKEERRRRFFEVKLAREKAQRHLESLVKKKKEKEDEEENAKRRQTRRMRILRDKVLFMAKELRQSGDPSKAGQCPETGAESGEEEKSGNGNTARVAEPPRLTDEELQTSVERLTQQRKGGGVITASARDFNDWKRKHKVAPETKVFVMTGWYPCVKKALIERGWTQNHDRDSPFFDLKWTLHSQDIRTTDIEPWQLCNHFFKNVAITTKAGLLGNLRNLKWFADCDCSEILPRGYDLSIDTDVLGFLDDYCATAAESLLKHVFLRAKGRVALRRLGSSAVGCPKAEAKSSPSRGCDGGMDSDENDVYDDEDDAFDDSSVDDEKEGEEAVPRPPPRSGSSPSMVSPKTATPTVVSTTGATAPPSVSSVDDRVTARNAAADPGGAMTTPPESSRGAKSLAAEGAVSPTDDGVVGGTQTESRAAFKQTADLGPVSAAGSVVAASAATPAVAPSKPVEVGAVGTAEVGTPMTAPPPSAQTGPSSLVPEDSEQGLRQQHQQPSGVPVPPPAVRSSKTTTTTTGSLSSSMVGKEAGRENDASTDQKGRAAQATDGTIGKGDGSDGGGGAKLRRQMPPVSARRRPWEPEGAGIQVNAEIIGAALAVCRRKHARVGEGEGGLDSGGPAEALCSELEWELIGLGTGGGAPHPDMPGLYRPHPLPSRPATPLEAFIQTQAEKEASSKSGTREGRRKQKQQDDLRAACTERVRTVVPLGDAMLQEVEAVLERAAMASRSQFDLNGDFCQNMWIVKPAAKSRGRGIECFTELDRLLNYTESKQPQAVSQWVVHKYIENPLIIARRKFDMRQWVLVTDWNPLTVWFYDRCYVRFGVEEYTTSGSNIGNNFVHLVNNSICKKSDNFGKVSVADNGIEVHEHMWSNEVFTAYVDEVAGKGCWRKRMQPRMEQIVTWSLLCAQDLVEHRKKSWELYGYDFMVDDQYKPWLIEINSSPACDYSTKVTEQYVQAALTDLLKVTIDLPAWEANQRNKSRSRASQPQASSAPSASDSQTQDQQQQQPRGDGVAVATKLVAADSAAAVAEKERHEAPTFVGGTTSSASATPAPETDRAVNASVTPGGDSCGSSREDNTTSAGLGAEGDPVAAEREDGGVQGRKGAAEGRGDTPPDTGLWRLLYKGSFVPFPVASFGTDLALKGTRIAHSKRTRSSPHAVKL</sequence>
<feature type="region of interest" description="Disordered" evidence="6">
    <location>
        <begin position="452"/>
        <end position="538"/>
    </location>
</feature>
<gene>
    <name evidence="7" type="ORF">Esi_0053_0056</name>
</gene>
<dbReference type="PANTHER" id="PTHR45870">
    <property type="entry name" value="TUBULIN MONOGLYCYLASE TTLL3"/>
    <property type="match status" value="1"/>
</dbReference>
<feature type="region of interest" description="Disordered" evidence="6">
    <location>
        <begin position="1514"/>
        <end position="1551"/>
    </location>
</feature>
<dbReference type="GO" id="GO:0015630">
    <property type="term" value="C:microtubule cytoskeleton"/>
    <property type="evidence" value="ECO:0007669"/>
    <property type="project" value="TreeGrafter"/>
</dbReference>
<evidence type="ECO:0000256" key="3">
    <source>
        <dbReference type="ARBA" id="ARBA00022598"/>
    </source>
</evidence>
<proteinExistence type="predicted"/>
<feature type="region of interest" description="Disordered" evidence="6">
    <location>
        <begin position="601"/>
        <end position="644"/>
    </location>
</feature>
<evidence type="ECO:0000313" key="8">
    <source>
        <dbReference type="Proteomes" id="UP000002630"/>
    </source>
</evidence>
<keyword evidence="3" id="KW-0436">Ligase</keyword>
<dbReference type="OrthoDB" id="202825at2759"/>
<feature type="compositionally biased region" description="Basic and acidic residues" evidence="6">
    <location>
        <begin position="213"/>
        <end position="239"/>
    </location>
</feature>
<dbReference type="GO" id="GO:0070736">
    <property type="term" value="F:protein-glycine ligase activity, initiating"/>
    <property type="evidence" value="ECO:0007669"/>
    <property type="project" value="TreeGrafter"/>
</dbReference>
<feature type="compositionally biased region" description="Low complexity" evidence="6">
    <location>
        <begin position="1521"/>
        <end position="1551"/>
    </location>
</feature>
<dbReference type="GO" id="GO:0005737">
    <property type="term" value="C:cytoplasm"/>
    <property type="evidence" value="ECO:0007669"/>
    <property type="project" value="UniProtKB-SubCell"/>
</dbReference>
<dbReference type="eggNOG" id="KOG2157">
    <property type="taxonomic scope" value="Eukaryota"/>
</dbReference>
<organism evidence="7 8">
    <name type="scientific">Ectocarpus siliculosus</name>
    <name type="common">Brown alga</name>
    <name type="synonym">Conferva siliculosa</name>
    <dbReference type="NCBI Taxonomy" id="2880"/>
    <lineage>
        <taxon>Eukaryota</taxon>
        <taxon>Sar</taxon>
        <taxon>Stramenopiles</taxon>
        <taxon>Ochrophyta</taxon>
        <taxon>PX clade</taxon>
        <taxon>Phaeophyceae</taxon>
        <taxon>Ectocarpales</taxon>
        <taxon>Ectocarpaceae</taxon>
        <taxon>Ectocarpus</taxon>
    </lineage>
</organism>
<dbReference type="InterPro" id="IPR004344">
    <property type="entry name" value="TTL/TTLL_fam"/>
</dbReference>
<dbReference type="EMBL" id="FN648741">
    <property type="protein sequence ID" value="CBN77371.1"/>
    <property type="molecule type" value="Genomic_DNA"/>
</dbReference>
<evidence type="ECO:0000256" key="5">
    <source>
        <dbReference type="ARBA" id="ARBA00022840"/>
    </source>
</evidence>
<feature type="compositionally biased region" description="Basic and acidic residues" evidence="6">
    <location>
        <begin position="147"/>
        <end position="166"/>
    </location>
</feature>
<dbReference type="InParanoid" id="D8LPR6"/>
<comment type="subcellular location">
    <subcellularLocation>
        <location evidence="1">Cytoplasm</location>
    </subcellularLocation>
</comment>
<dbReference type="Proteomes" id="UP000002630">
    <property type="component" value="Linkage Group LG13"/>
</dbReference>
<accession>D8LPR6</accession>
<feature type="region of interest" description="Disordered" evidence="6">
    <location>
        <begin position="1209"/>
        <end position="1232"/>
    </location>
</feature>
<feature type="compositionally biased region" description="Basic and acidic residues" evidence="6">
    <location>
        <begin position="528"/>
        <end position="538"/>
    </location>
</feature>
<feature type="region of interest" description="Disordered" evidence="6">
    <location>
        <begin position="1564"/>
        <end position="1653"/>
    </location>
</feature>
<feature type="compositionally biased region" description="Low complexity" evidence="6">
    <location>
        <begin position="87"/>
        <end position="96"/>
    </location>
</feature>
<feature type="region of interest" description="Disordered" evidence="6">
    <location>
        <begin position="563"/>
        <end position="587"/>
    </location>
</feature>
<feature type="compositionally biased region" description="Gly residues" evidence="6">
    <location>
        <begin position="1090"/>
        <end position="1102"/>
    </location>
</feature>
<protein>
    <recommendedName>
        <fullName evidence="9">Tubulin-tyrosine ligase family protein</fullName>
    </recommendedName>
</protein>
<feature type="compositionally biased region" description="Acidic residues" evidence="6">
    <location>
        <begin position="838"/>
        <end position="866"/>
    </location>
</feature>
<dbReference type="Pfam" id="PF03133">
    <property type="entry name" value="TTL"/>
    <property type="match status" value="1"/>
</dbReference>
<keyword evidence="8" id="KW-1185">Reference proteome</keyword>
<name>D8LPR6_ECTSI</name>
<keyword evidence="5" id="KW-0067">ATP-binding</keyword>
<feature type="region of interest" description="Disordered" evidence="6">
    <location>
        <begin position="32"/>
        <end position="242"/>
    </location>
</feature>
<reference evidence="7 8" key="1">
    <citation type="journal article" date="2010" name="Nature">
        <title>The Ectocarpus genome and the independent evolution of multicellularity in brown algae.</title>
        <authorList>
            <person name="Cock J.M."/>
            <person name="Sterck L."/>
            <person name="Rouze P."/>
            <person name="Scornet D."/>
            <person name="Allen A.E."/>
            <person name="Amoutzias G."/>
            <person name="Anthouard V."/>
            <person name="Artiguenave F."/>
            <person name="Aury J.M."/>
            <person name="Badger J.H."/>
            <person name="Beszteri B."/>
            <person name="Billiau K."/>
            <person name="Bonnet E."/>
            <person name="Bothwell J.H."/>
            <person name="Bowler C."/>
            <person name="Boyen C."/>
            <person name="Brownlee C."/>
            <person name="Carrano C.J."/>
            <person name="Charrier B."/>
            <person name="Cho G.Y."/>
            <person name="Coelho S.M."/>
            <person name="Collen J."/>
            <person name="Corre E."/>
            <person name="Da Silva C."/>
            <person name="Delage L."/>
            <person name="Delaroque N."/>
            <person name="Dittami S.M."/>
            <person name="Doulbeau S."/>
            <person name="Elias M."/>
            <person name="Farnham G."/>
            <person name="Gachon C.M."/>
            <person name="Gschloessl B."/>
            <person name="Heesch S."/>
            <person name="Jabbari K."/>
            <person name="Jubin C."/>
            <person name="Kawai H."/>
            <person name="Kimura K."/>
            <person name="Kloareg B."/>
            <person name="Kupper F.C."/>
            <person name="Lang D."/>
            <person name="Le Bail A."/>
            <person name="Leblanc C."/>
            <person name="Lerouge P."/>
            <person name="Lohr M."/>
            <person name="Lopez P.J."/>
            <person name="Martens C."/>
            <person name="Maumus F."/>
            <person name="Michel G."/>
            <person name="Miranda-Saavedra D."/>
            <person name="Morales J."/>
            <person name="Moreau H."/>
            <person name="Motomura T."/>
            <person name="Nagasato C."/>
            <person name="Napoli C.A."/>
            <person name="Nelson D.R."/>
            <person name="Nyvall-Collen P."/>
            <person name="Peters A.F."/>
            <person name="Pommier C."/>
            <person name="Potin P."/>
            <person name="Poulain J."/>
            <person name="Quesneville H."/>
            <person name="Read B."/>
            <person name="Rensing S.A."/>
            <person name="Ritter A."/>
            <person name="Rousvoal S."/>
            <person name="Samanta M."/>
            <person name="Samson G."/>
            <person name="Schroeder D.C."/>
            <person name="Segurens B."/>
            <person name="Strittmatter M."/>
            <person name="Tonon T."/>
            <person name="Tregear J.W."/>
            <person name="Valentin K."/>
            <person name="von Dassow P."/>
            <person name="Yamagishi T."/>
            <person name="Van de Peer Y."/>
            <person name="Wincker P."/>
        </authorList>
    </citation>
    <scope>NUCLEOTIDE SEQUENCE [LARGE SCALE GENOMIC DNA]</scope>
    <source>
        <strain evidence="8">Ec32 / CCAP1310/4</strain>
    </source>
</reference>
<feature type="compositionally biased region" description="Basic and acidic residues" evidence="6">
    <location>
        <begin position="75"/>
        <end position="86"/>
    </location>
</feature>
<keyword evidence="4" id="KW-0547">Nucleotide-binding</keyword>
<dbReference type="SUPFAM" id="SSF56059">
    <property type="entry name" value="Glutathione synthetase ATP-binding domain-like"/>
    <property type="match status" value="1"/>
</dbReference>